<keyword evidence="4" id="KW-0274">FAD</keyword>
<dbReference type="FunFam" id="1.10.45.10:FF:000001">
    <property type="entry name" value="D-lactate dehydrogenase mitochondrial"/>
    <property type="match status" value="1"/>
</dbReference>
<evidence type="ECO:0000256" key="3">
    <source>
        <dbReference type="ARBA" id="ARBA00022630"/>
    </source>
</evidence>
<keyword evidence="3" id="KW-0285">Flavoprotein</keyword>
<dbReference type="Pfam" id="PF02913">
    <property type="entry name" value="FAD-oxidase_C"/>
    <property type="match status" value="1"/>
</dbReference>
<evidence type="ECO:0000313" key="10">
    <source>
        <dbReference type="Proteomes" id="UP000254134"/>
    </source>
</evidence>
<dbReference type="PROSITE" id="PS51387">
    <property type="entry name" value="FAD_PCMH"/>
    <property type="match status" value="1"/>
</dbReference>
<dbReference type="SUPFAM" id="SSF56176">
    <property type="entry name" value="FAD-binding/transporter-associated domain-like"/>
    <property type="match status" value="1"/>
</dbReference>
<dbReference type="RefSeq" id="WP_114795458.1">
    <property type="nucleotide sequence ID" value="NZ_QQZY01000002.1"/>
</dbReference>
<dbReference type="InterPro" id="IPR016166">
    <property type="entry name" value="FAD-bd_PCMH"/>
</dbReference>
<protein>
    <recommendedName>
        <fullName evidence="7">D-lactate dehydrogenase (cytochrome)</fullName>
        <ecNumber evidence="7">1.1.2.4</ecNumber>
    </recommendedName>
</protein>
<evidence type="ECO:0000259" key="8">
    <source>
        <dbReference type="PROSITE" id="PS51387"/>
    </source>
</evidence>
<name>A0A7M2YZQ1_9ACTN</name>
<evidence type="ECO:0000256" key="2">
    <source>
        <dbReference type="ARBA" id="ARBA00008000"/>
    </source>
</evidence>
<dbReference type="InterPro" id="IPR016171">
    <property type="entry name" value="Vanillyl_alc_oxidase_C-sub2"/>
</dbReference>
<dbReference type="OrthoDB" id="9770306at2"/>
<comment type="caution">
    <text evidence="9">The sequence shown here is derived from an EMBL/GenBank/DDBJ whole genome shotgun (WGS) entry which is preliminary data.</text>
</comment>
<reference evidence="10" key="2">
    <citation type="journal article" date="2019" name="MicrobiologyOpen">
        <title>High-quality draft genome sequence of Gaiella occulta isolated from a 150 meter deep mineral water borehole and comparison with the genome sequences of other deep-branching lineages of the phylum Actinobacteria.</title>
        <authorList>
            <person name="Severino R."/>
            <person name="Froufe H.J.C."/>
            <person name="Barroso C."/>
            <person name="Albuquerque L."/>
            <person name="Lobo-da-Cunha A."/>
            <person name="da Costa M.S."/>
            <person name="Egas C."/>
        </authorList>
    </citation>
    <scope>NUCLEOTIDE SEQUENCE [LARGE SCALE GENOMIC DNA]</scope>
    <source>
        <strain evidence="10">F2-233</strain>
    </source>
</reference>
<sequence>MTDLRAVLASALADPGRVTDGDSERDLHASDLTFHRPQRPDAVVYPLSTAEVARVLEIADARGIPVTPFGAGSSLEGHVIPTLGGISLDLTRMNRILELDAAGLSAVVQAGVLRSALDAAAGAHGLMFPVDPGADATIGGMAATNAAGTTTIRYGKTRASVLALEAVLPGGRVIRTGTRAPKSSAGYDLTGLLVGSEGTLAVITEVTVRLHGIPEHAVALRVAFPDVGAACRTAAALVAAGSGVTRLELVDAWTVAALNAHLGSRYPEVPCLFVEAAGTRTAVEGDLELVAAVAAAEGAVEIVHERDAGARARLWEARHAVAYAVSATAPGKGHRTTDVCVPVPELPAAVAVARATLDRLDLQGGILGHAGDGNLHVSVMVDPDDAAEVARSDELVGLLVEDALARGGTCTGEHGIGAGKIAWLEREHPDLLPLYRGIKALFDPHGIMNPGKVLRAAGDGR</sequence>
<dbReference type="EC" id="1.1.2.4" evidence="7"/>
<evidence type="ECO:0000313" key="9">
    <source>
        <dbReference type="EMBL" id="RDI75234.1"/>
    </source>
</evidence>
<dbReference type="InterPro" id="IPR016164">
    <property type="entry name" value="FAD-linked_Oxase-like_C"/>
</dbReference>
<dbReference type="InterPro" id="IPR036318">
    <property type="entry name" value="FAD-bd_PCMH-like_sf"/>
</dbReference>
<dbReference type="Proteomes" id="UP000254134">
    <property type="component" value="Unassembled WGS sequence"/>
</dbReference>
<dbReference type="GO" id="GO:0008720">
    <property type="term" value="F:D-lactate dehydrogenase (NAD+) activity"/>
    <property type="evidence" value="ECO:0007669"/>
    <property type="project" value="TreeGrafter"/>
</dbReference>
<comment type="cofactor">
    <cofactor evidence="1">
        <name>FAD</name>
        <dbReference type="ChEBI" id="CHEBI:57692"/>
    </cofactor>
</comment>
<dbReference type="GO" id="GO:0004458">
    <property type="term" value="F:D-lactate dehydrogenase (cytochrome) activity"/>
    <property type="evidence" value="ECO:0007669"/>
    <property type="project" value="UniProtKB-EC"/>
</dbReference>
<dbReference type="Gene3D" id="1.10.45.10">
    <property type="entry name" value="Vanillyl-alcohol Oxidase, Chain A, domain 4"/>
    <property type="match status" value="1"/>
</dbReference>
<evidence type="ECO:0000256" key="1">
    <source>
        <dbReference type="ARBA" id="ARBA00001974"/>
    </source>
</evidence>
<dbReference type="Pfam" id="PF01565">
    <property type="entry name" value="FAD_binding_4"/>
    <property type="match status" value="1"/>
</dbReference>
<dbReference type="InterPro" id="IPR016169">
    <property type="entry name" value="FAD-bd_PCMH_sub2"/>
</dbReference>
<comment type="similarity">
    <text evidence="2">Belongs to the FAD-binding oxidoreductase/transferase type 4 family.</text>
</comment>
<evidence type="ECO:0000256" key="5">
    <source>
        <dbReference type="ARBA" id="ARBA00022946"/>
    </source>
</evidence>
<keyword evidence="6" id="KW-0560">Oxidoreductase</keyword>
<evidence type="ECO:0000256" key="4">
    <source>
        <dbReference type="ARBA" id="ARBA00022827"/>
    </source>
</evidence>
<evidence type="ECO:0000256" key="6">
    <source>
        <dbReference type="ARBA" id="ARBA00023002"/>
    </source>
</evidence>
<dbReference type="GO" id="GO:1903457">
    <property type="term" value="P:lactate catabolic process"/>
    <property type="evidence" value="ECO:0007669"/>
    <property type="project" value="TreeGrafter"/>
</dbReference>
<dbReference type="Gene3D" id="3.30.465.10">
    <property type="match status" value="1"/>
</dbReference>
<feature type="domain" description="FAD-binding PCMH-type" evidence="8">
    <location>
        <begin position="36"/>
        <end position="213"/>
    </location>
</feature>
<accession>A0A7M2YZQ1</accession>
<gene>
    <name evidence="9" type="ORF">Gocc_1032</name>
</gene>
<organism evidence="9 10">
    <name type="scientific">Gaiella occulta</name>
    <dbReference type="NCBI Taxonomy" id="1002870"/>
    <lineage>
        <taxon>Bacteria</taxon>
        <taxon>Bacillati</taxon>
        <taxon>Actinomycetota</taxon>
        <taxon>Thermoleophilia</taxon>
        <taxon>Gaiellales</taxon>
        <taxon>Gaiellaceae</taxon>
        <taxon>Gaiella</taxon>
    </lineage>
</organism>
<dbReference type="PANTHER" id="PTHR11748:SF111">
    <property type="entry name" value="D-LACTATE DEHYDROGENASE, MITOCHONDRIAL-RELATED"/>
    <property type="match status" value="1"/>
</dbReference>
<dbReference type="FunFam" id="3.30.465.10:FF:000016">
    <property type="entry name" value="probable D-lactate dehydrogenase, mitochondrial"/>
    <property type="match status" value="1"/>
</dbReference>
<dbReference type="FunFam" id="3.30.70.2740:FF:000001">
    <property type="entry name" value="D-lactate dehydrogenase mitochondrial"/>
    <property type="match status" value="1"/>
</dbReference>
<dbReference type="Gene3D" id="3.30.70.2740">
    <property type="match status" value="1"/>
</dbReference>
<evidence type="ECO:0000256" key="7">
    <source>
        <dbReference type="ARBA" id="ARBA00038897"/>
    </source>
</evidence>
<keyword evidence="10" id="KW-1185">Reference proteome</keyword>
<dbReference type="AlphaFoldDB" id="A0A7M2YZQ1"/>
<dbReference type="EMBL" id="QQZY01000002">
    <property type="protein sequence ID" value="RDI75234.1"/>
    <property type="molecule type" value="Genomic_DNA"/>
</dbReference>
<dbReference type="InterPro" id="IPR004113">
    <property type="entry name" value="FAD-bd_oxidored_4_C"/>
</dbReference>
<dbReference type="InterPro" id="IPR006094">
    <property type="entry name" value="Oxid_FAD_bind_N"/>
</dbReference>
<dbReference type="SUPFAM" id="SSF55103">
    <property type="entry name" value="FAD-linked oxidases, C-terminal domain"/>
    <property type="match status" value="1"/>
</dbReference>
<keyword evidence="5" id="KW-0809">Transit peptide</keyword>
<dbReference type="PANTHER" id="PTHR11748">
    <property type="entry name" value="D-LACTATE DEHYDROGENASE"/>
    <property type="match status" value="1"/>
</dbReference>
<proteinExistence type="inferred from homology"/>
<reference evidence="9 10" key="1">
    <citation type="submission" date="2018-07" db="EMBL/GenBank/DDBJ databases">
        <title>High-quality-draft genome sequence of Gaiella occulta.</title>
        <authorList>
            <person name="Severino R."/>
            <person name="Froufe H.J.C."/>
            <person name="Rainey F.A."/>
            <person name="Barroso C."/>
            <person name="Albuquerque L."/>
            <person name="Lobo-Da-Cunha A."/>
            <person name="Da Costa M.S."/>
            <person name="Egas C."/>
        </authorList>
    </citation>
    <scope>NUCLEOTIDE SEQUENCE [LARGE SCALE GENOMIC DNA]</scope>
    <source>
        <strain evidence="9 10">F2-233</strain>
    </source>
</reference>
<dbReference type="GO" id="GO:0071949">
    <property type="term" value="F:FAD binding"/>
    <property type="evidence" value="ECO:0007669"/>
    <property type="project" value="InterPro"/>
</dbReference>